<evidence type="ECO:0000259" key="3">
    <source>
        <dbReference type="Pfam" id="PF04355"/>
    </source>
</evidence>
<keyword evidence="4" id="KW-0946">Virion</keyword>
<dbReference type="Pfam" id="PF04355">
    <property type="entry name" value="BamE"/>
    <property type="match status" value="1"/>
</dbReference>
<dbReference type="Gene3D" id="3.30.1450.10">
    <property type="match status" value="1"/>
</dbReference>
<keyword evidence="4" id="KW-0261">Viral envelope protein</keyword>
<dbReference type="RefSeq" id="WP_088712293.1">
    <property type="nucleotide sequence ID" value="NZ_NFZT01000001.1"/>
</dbReference>
<evidence type="ECO:0000256" key="1">
    <source>
        <dbReference type="ARBA" id="ARBA00022729"/>
    </source>
</evidence>
<accession>A0A219B5G4</accession>
<dbReference type="InterPro" id="IPR007450">
    <property type="entry name" value="BamE_dom"/>
</dbReference>
<dbReference type="OrthoDB" id="7160681at2"/>
<dbReference type="EMBL" id="NFZT01000001">
    <property type="protein sequence ID" value="OWV33521.1"/>
    <property type="molecule type" value="Genomic_DNA"/>
</dbReference>
<organism evidence="4 5">
    <name type="scientific">Pacificimonas flava</name>
    <dbReference type="NCBI Taxonomy" id="1234595"/>
    <lineage>
        <taxon>Bacteria</taxon>
        <taxon>Pseudomonadati</taxon>
        <taxon>Pseudomonadota</taxon>
        <taxon>Alphaproteobacteria</taxon>
        <taxon>Sphingomonadales</taxon>
        <taxon>Sphingosinicellaceae</taxon>
        <taxon>Pacificimonas</taxon>
    </lineage>
</organism>
<feature type="domain" description="Outer membrane protein assembly factor BamE" evidence="3">
    <location>
        <begin position="35"/>
        <end position="109"/>
    </location>
</feature>
<dbReference type="InterPro" id="IPR037873">
    <property type="entry name" value="BamE-like"/>
</dbReference>
<sequence>MNSIKTSLGGANLLLLTVAASLTLSGCARIRDNQGYVRDNELISAIAPGVDNRESVERTLGRPTFQSQWDDSIWYYVSRNTEQLAFLPPTTTGQNVTLVRFDPQGNVAAVESREGMDQVAYFDPSSDETPVFGRDTGLFQEIFGNIGRVSSIPTGGGGPTN</sequence>
<keyword evidence="1" id="KW-0732">Signal</keyword>
<dbReference type="Proteomes" id="UP000198462">
    <property type="component" value="Unassembled WGS sequence"/>
</dbReference>
<keyword evidence="5" id="KW-1185">Reference proteome</keyword>
<protein>
    <submittedName>
        <fullName evidence="4">Cell envelope protein SmpA</fullName>
    </submittedName>
</protein>
<name>A0A219B5G4_9SPHN</name>
<keyword evidence="2" id="KW-0472">Membrane</keyword>
<gene>
    <name evidence="4" type="ORF">B5C34_08640</name>
</gene>
<evidence type="ECO:0000313" key="5">
    <source>
        <dbReference type="Proteomes" id="UP000198462"/>
    </source>
</evidence>
<reference evidence="5" key="1">
    <citation type="submission" date="2017-05" db="EMBL/GenBank/DDBJ databases">
        <authorList>
            <person name="Lin X."/>
        </authorList>
    </citation>
    <scope>NUCLEOTIDE SEQUENCE [LARGE SCALE GENOMIC DNA]</scope>
    <source>
        <strain evidence="5">JLT2012</strain>
    </source>
</reference>
<dbReference type="GO" id="GO:0019867">
    <property type="term" value="C:outer membrane"/>
    <property type="evidence" value="ECO:0007669"/>
    <property type="project" value="InterPro"/>
</dbReference>
<evidence type="ECO:0000313" key="4">
    <source>
        <dbReference type="EMBL" id="OWV33521.1"/>
    </source>
</evidence>
<proteinExistence type="predicted"/>
<dbReference type="PROSITE" id="PS51257">
    <property type="entry name" value="PROKAR_LIPOPROTEIN"/>
    <property type="match status" value="1"/>
</dbReference>
<evidence type="ECO:0000256" key="2">
    <source>
        <dbReference type="ARBA" id="ARBA00023136"/>
    </source>
</evidence>
<dbReference type="AlphaFoldDB" id="A0A219B5G4"/>
<comment type="caution">
    <text evidence="4">The sequence shown here is derived from an EMBL/GenBank/DDBJ whole genome shotgun (WGS) entry which is preliminary data.</text>
</comment>